<dbReference type="PROSITE" id="PS50990">
    <property type="entry name" value="PEPTIDASE_C39"/>
    <property type="match status" value="1"/>
</dbReference>
<dbReference type="PANTHER" id="PTHR37806">
    <property type="entry name" value="LMO0724 PROTEIN"/>
    <property type="match status" value="1"/>
</dbReference>
<protein>
    <recommendedName>
        <fullName evidence="1">Peptidase C39 domain-containing protein</fullName>
    </recommendedName>
</protein>
<feature type="domain" description="Peptidase C39" evidence="1">
    <location>
        <begin position="9"/>
        <end position="149"/>
    </location>
</feature>
<dbReference type="EMBL" id="MFFV01000046">
    <property type="protein sequence ID" value="OGF18804.1"/>
    <property type="molecule type" value="Genomic_DNA"/>
</dbReference>
<dbReference type="PANTHER" id="PTHR37806:SF1">
    <property type="entry name" value="PEPTIDASE C39-LIKE DOMAIN-CONTAINING PROTEIN"/>
    <property type="match status" value="1"/>
</dbReference>
<sequence length="165" mass="18963">MKLKIKPFQETLRQSYCGPASLKIILSYYGVAKTEKALAKLSGWNKELGVNSQGIRRAAQKFGFKVIVKNNSDFADIKKWLEKNTPVIADWFTRGRSDYGDSDIAEGHYSVVCGLDARCVYLQDPEIGRIRKLSREDFKKAWFDFSGKYISRKNLIIRQIIVIYL</sequence>
<proteinExistence type="predicted"/>
<evidence type="ECO:0000313" key="2">
    <source>
        <dbReference type="EMBL" id="OGF18804.1"/>
    </source>
</evidence>
<dbReference type="GO" id="GO:0008233">
    <property type="term" value="F:peptidase activity"/>
    <property type="evidence" value="ECO:0007669"/>
    <property type="project" value="InterPro"/>
</dbReference>
<dbReference type="GO" id="GO:0006508">
    <property type="term" value="P:proteolysis"/>
    <property type="evidence" value="ECO:0007669"/>
    <property type="project" value="InterPro"/>
</dbReference>
<dbReference type="GO" id="GO:0005524">
    <property type="term" value="F:ATP binding"/>
    <property type="evidence" value="ECO:0007669"/>
    <property type="project" value="InterPro"/>
</dbReference>
<dbReference type="STRING" id="1797988.A3I35_03535"/>
<dbReference type="InterPro" id="IPR005074">
    <property type="entry name" value="Peptidase_C39"/>
</dbReference>
<evidence type="ECO:0000313" key="3">
    <source>
        <dbReference type="Proteomes" id="UP000177878"/>
    </source>
</evidence>
<gene>
    <name evidence="2" type="ORF">A3I35_03535</name>
</gene>
<dbReference type="Proteomes" id="UP000177878">
    <property type="component" value="Unassembled WGS sequence"/>
</dbReference>
<reference evidence="2 3" key="1">
    <citation type="journal article" date="2016" name="Nat. Commun.">
        <title>Thousands of microbial genomes shed light on interconnected biogeochemical processes in an aquifer system.</title>
        <authorList>
            <person name="Anantharaman K."/>
            <person name="Brown C.T."/>
            <person name="Hug L.A."/>
            <person name="Sharon I."/>
            <person name="Castelle C.J."/>
            <person name="Probst A.J."/>
            <person name="Thomas B.C."/>
            <person name="Singh A."/>
            <person name="Wilkins M.J."/>
            <person name="Karaoz U."/>
            <person name="Brodie E.L."/>
            <person name="Williams K.H."/>
            <person name="Hubbard S.S."/>
            <person name="Banfield J.F."/>
        </authorList>
    </citation>
    <scope>NUCLEOTIDE SEQUENCE [LARGE SCALE GENOMIC DNA]</scope>
</reference>
<organism evidence="2 3">
    <name type="scientific">Candidatus Falkowbacteria bacterium RIFCSPLOWO2_02_FULL_45_15</name>
    <dbReference type="NCBI Taxonomy" id="1797988"/>
    <lineage>
        <taxon>Bacteria</taxon>
        <taxon>Candidatus Falkowiibacteriota</taxon>
    </lineage>
</organism>
<dbReference type="AlphaFoldDB" id="A0A1F5RWK3"/>
<name>A0A1F5RWK3_9BACT</name>
<comment type="caution">
    <text evidence="2">The sequence shown here is derived from an EMBL/GenBank/DDBJ whole genome shotgun (WGS) entry which is preliminary data.</text>
</comment>
<evidence type="ECO:0000259" key="1">
    <source>
        <dbReference type="PROSITE" id="PS50990"/>
    </source>
</evidence>
<accession>A0A1F5RWK3</accession>
<dbReference type="Pfam" id="PF03412">
    <property type="entry name" value="Peptidase_C39"/>
    <property type="match status" value="1"/>
</dbReference>
<dbReference type="Gene3D" id="3.90.70.10">
    <property type="entry name" value="Cysteine proteinases"/>
    <property type="match status" value="1"/>
</dbReference>
<dbReference type="GO" id="GO:0016020">
    <property type="term" value="C:membrane"/>
    <property type="evidence" value="ECO:0007669"/>
    <property type="project" value="InterPro"/>
</dbReference>